<evidence type="ECO:0000256" key="5">
    <source>
        <dbReference type="SAM" id="Phobius"/>
    </source>
</evidence>
<dbReference type="GO" id="GO:0016020">
    <property type="term" value="C:membrane"/>
    <property type="evidence" value="ECO:0007669"/>
    <property type="project" value="UniProtKB-SubCell"/>
</dbReference>
<evidence type="ECO:0000256" key="1">
    <source>
        <dbReference type="ARBA" id="ARBA00004141"/>
    </source>
</evidence>
<gene>
    <name evidence="8" type="primary">LOC100905788</name>
</gene>
<sequence>MDDLLKRTRRWSLPLVLLFYRGLPSAFFICSLEYIAPEKQNYWCIDDSGARRHNGTDQCHYLSGDGRENACTAWEYQIKSTLTSEFNAVCDRKDLRRWAQSALMFGMMMGNLIFSHISDWYGRRTICLLSHLCILGGGIACSFAPTFPVWISLRIIMSLGLGGNQNGPFTLGMESTNPKNRALLAVGDTFGWVAGMIVLPIFPYFIHDWRQLQFAISLSTVPMLMMAWYVDESPRWLVATRKIERVKTVVGKILERNGMQRSPDDVDDIISRCVQEHQKALSEPKTTLVDLFKTPGRALTTISLYLQYPLNILVYYNLFYLILALDTGGLFANLLWAGLFETPVLLLVYLLVEHFNRRSLHFMCNFSAVVCCAVSFLYPGMGALYQLLLATIAKMGVQVDYSVLGVHVNEIYPTRVRGIALGSCVTISRLGAILSPFAHDQDTINESLLNSLACLVALFLVIPLRETYGKPLPDKFEDADNDQSELGVEDIENAQPLLDHDLRDDSNVLKRRCSF</sequence>
<feature type="transmembrane region" description="Helical" evidence="5">
    <location>
        <begin position="102"/>
        <end position="122"/>
    </location>
</feature>
<evidence type="ECO:0000313" key="8">
    <source>
        <dbReference type="RefSeq" id="XP_003747027.1"/>
    </source>
</evidence>
<dbReference type="AlphaFoldDB" id="A0AAJ6QXG2"/>
<comment type="subcellular location">
    <subcellularLocation>
        <location evidence="1">Membrane</location>
        <topology evidence="1">Multi-pass membrane protein</topology>
    </subcellularLocation>
</comment>
<feature type="transmembrane region" description="Helical" evidence="5">
    <location>
        <begin position="359"/>
        <end position="378"/>
    </location>
</feature>
<reference evidence="8" key="1">
    <citation type="submission" date="2025-08" db="UniProtKB">
        <authorList>
            <consortium name="RefSeq"/>
        </authorList>
    </citation>
    <scope>IDENTIFICATION</scope>
</reference>
<keyword evidence="2 5" id="KW-0812">Transmembrane</keyword>
<proteinExistence type="predicted"/>
<feature type="transmembrane region" description="Helical" evidence="5">
    <location>
        <begin position="302"/>
        <end position="324"/>
    </location>
</feature>
<feature type="transmembrane region" description="Helical" evidence="5">
    <location>
        <begin position="330"/>
        <end position="352"/>
    </location>
</feature>
<dbReference type="PROSITE" id="PS50850">
    <property type="entry name" value="MFS"/>
    <property type="match status" value="1"/>
</dbReference>
<dbReference type="GeneID" id="100905788"/>
<dbReference type="KEGG" id="goe:100905788"/>
<evidence type="ECO:0000256" key="2">
    <source>
        <dbReference type="ARBA" id="ARBA00022692"/>
    </source>
</evidence>
<feature type="transmembrane region" description="Helical" evidence="5">
    <location>
        <begin position="128"/>
        <end position="151"/>
    </location>
</feature>
<name>A0AAJ6QXG2_9ACAR</name>
<keyword evidence="4 5" id="KW-0472">Membrane</keyword>
<evidence type="ECO:0000256" key="4">
    <source>
        <dbReference type="ARBA" id="ARBA00023136"/>
    </source>
</evidence>
<dbReference type="Proteomes" id="UP000694867">
    <property type="component" value="Unplaced"/>
</dbReference>
<dbReference type="GO" id="GO:0022857">
    <property type="term" value="F:transmembrane transporter activity"/>
    <property type="evidence" value="ECO:0007669"/>
    <property type="project" value="InterPro"/>
</dbReference>
<feature type="transmembrane region" description="Helical" evidence="5">
    <location>
        <begin position="182"/>
        <end position="206"/>
    </location>
</feature>
<evidence type="ECO:0000259" key="6">
    <source>
        <dbReference type="PROSITE" id="PS50850"/>
    </source>
</evidence>
<dbReference type="SUPFAM" id="SSF103473">
    <property type="entry name" value="MFS general substrate transporter"/>
    <property type="match status" value="1"/>
</dbReference>
<accession>A0AAJ6QXG2</accession>
<dbReference type="RefSeq" id="XP_003747027.1">
    <property type="nucleotide sequence ID" value="XM_003746979.1"/>
</dbReference>
<dbReference type="Gene3D" id="1.20.1250.20">
    <property type="entry name" value="MFS general substrate transporter like domains"/>
    <property type="match status" value="1"/>
</dbReference>
<organism evidence="7 8">
    <name type="scientific">Galendromus occidentalis</name>
    <name type="common">western predatory mite</name>
    <dbReference type="NCBI Taxonomy" id="34638"/>
    <lineage>
        <taxon>Eukaryota</taxon>
        <taxon>Metazoa</taxon>
        <taxon>Ecdysozoa</taxon>
        <taxon>Arthropoda</taxon>
        <taxon>Chelicerata</taxon>
        <taxon>Arachnida</taxon>
        <taxon>Acari</taxon>
        <taxon>Parasitiformes</taxon>
        <taxon>Mesostigmata</taxon>
        <taxon>Gamasina</taxon>
        <taxon>Phytoseioidea</taxon>
        <taxon>Phytoseiidae</taxon>
        <taxon>Typhlodrominae</taxon>
        <taxon>Galendromus</taxon>
    </lineage>
</organism>
<keyword evidence="3 5" id="KW-1133">Transmembrane helix</keyword>
<dbReference type="InterPro" id="IPR020846">
    <property type="entry name" value="MFS_dom"/>
</dbReference>
<evidence type="ECO:0000313" key="7">
    <source>
        <dbReference type="Proteomes" id="UP000694867"/>
    </source>
</evidence>
<feature type="domain" description="Major facilitator superfamily (MFS) profile" evidence="6">
    <location>
        <begin position="14"/>
        <end position="469"/>
    </location>
</feature>
<keyword evidence="7" id="KW-1185">Reference proteome</keyword>
<protein>
    <submittedName>
        <fullName evidence="8">Solute carrier family 22 member 5</fullName>
    </submittedName>
</protein>
<dbReference type="InterPro" id="IPR005828">
    <property type="entry name" value="MFS_sugar_transport-like"/>
</dbReference>
<dbReference type="PANTHER" id="PTHR24064">
    <property type="entry name" value="SOLUTE CARRIER FAMILY 22 MEMBER"/>
    <property type="match status" value="1"/>
</dbReference>
<evidence type="ECO:0000256" key="3">
    <source>
        <dbReference type="ARBA" id="ARBA00022989"/>
    </source>
</evidence>
<dbReference type="Pfam" id="PF00083">
    <property type="entry name" value="Sugar_tr"/>
    <property type="match status" value="1"/>
</dbReference>
<dbReference type="InterPro" id="IPR036259">
    <property type="entry name" value="MFS_trans_sf"/>
</dbReference>